<feature type="region of interest" description="Disordered" evidence="3">
    <location>
        <begin position="251"/>
        <end position="273"/>
    </location>
</feature>
<keyword evidence="6" id="KW-0430">Lectin</keyword>
<evidence type="ECO:0000256" key="1">
    <source>
        <dbReference type="ARBA" id="ARBA00022729"/>
    </source>
</evidence>
<evidence type="ECO:0000259" key="5">
    <source>
        <dbReference type="SMART" id="SM00560"/>
    </source>
</evidence>
<dbReference type="InterPro" id="IPR013320">
    <property type="entry name" value="ConA-like_dom_sf"/>
</dbReference>
<feature type="region of interest" description="Disordered" evidence="3">
    <location>
        <begin position="34"/>
        <end position="74"/>
    </location>
</feature>
<dbReference type="STRING" id="145857.GA0070616_4519"/>
<feature type="compositionally biased region" description="Basic and acidic residues" evidence="3">
    <location>
        <begin position="100"/>
        <end position="118"/>
    </location>
</feature>
<dbReference type="SUPFAM" id="SSF49899">
    <property type="entry name" value="Concanavalin A-like lectins/glucanases"/>
    <property type="match status" value="1"/>
</dbReference>
<dbReference type="EMBL" id="FMHT01000003">
    <property type="protein sequence ID" value="SCL32655.1"/>
    <property type="molecule type" value="Genomic_DNA"/>
</dbReference>
<organism evidence="6 7">
    <name type="scientific">Micromonospora nigra</name>
    <dbReference type="NCBI Taxonomy" id="145857"/>
    <lineage>
        <taxon>Bacteria</taxon>
        <taxon>Bacillati</taxon>
        <taxon>Actinomycetota</taxon>
        <taxon>Actinomycetes</taxon>
        <taxon>Micromonosporales</taxon>
        <taxon>Micromonosporaceae</taxon>
        <taxon>Micromonospora</taxon>
    </lineage>
</organism>
<keyword evidence="7" id="KW-1185">Reference proteome</keyword>
<keyword evidence="2" id="KW-1015">Disulfide bond</keyword>
<dbReference type="GO" id="GO:0030246">
    <property type="term" value="F:carbohydrate binding"/>
    <property type="evidence" value="ECO:0007669"/>
    <property type="project" value="UniProtKB-KW"/>
</dbReference>
<evidence type="ECO:0000256" key="3">
    <source>
        <dbReference type="SAM" id="MobiDB-lite"/>
    </source>
</evidence>
<feature type="chain" id="PRO_5008746073" evidence="4">
    <location>
        <begin position="40"/>
        <end position="1491"/>
    </location>
</feature>
<feature type="signal peptide" evidence="4">
    <location>
        <begin position="1"/>
        <end position="39"/>
    </location>
</feature>
<dbReference type="InterPro" id="IPR028994">
    <property type="entry name" value="Integrin_alpha_N"/>
</dbReference>
<dbReference type="Gene3D" id="2.130.10.130">
    <property type="entry name" value="Integrin alpha, N-terminal"/>
    <property type="match status" value="1"/>
</dbReference>
<evidence type="ECO:0000313" key="6">
    <source>
        <dbReference type="EMBL" id="SCL32655.1"/>
    </source>
</evidence>
<evidence type="ECO:0000313" key="7">
    <source>
        <dbReference type="Proteomes" id="UP000199699"/>
    </source>
</evidence>
<dbReference type="Gene3D" id="2.60.120.200">
    <property type="match status" value="1"/>
</dbReference>
<feature type="domain" description="LamG-like jellyroll fold" evidence="5">
    <location>
        <begin position="1086"/>
        <end position="1224"/>
    </location>
</feature>
<name>A0A1C6SU35_9ACTN</name>
<protein>
    <submittedName>
        <fullName evidence="6">Concanavalin A-like lectin/glucanases superfamily protein</fullName>
    </submittedName>
</protein>
<dbReference type="OrthoDB" id="4332189at2"/>
<gene>
    <name evidence="6" type="ORF">GA0070616_4519</name>
</gene>
<evidence type="ECO:0000256" key="4">
    <source>
        <dbReference type="SAM" id="SignalP"/>
    </source>
</evidence>
<evidence type="ECO:0000256" key="2">
    <source>
        <dbReference type="ARBA" id="ARBA00023157"/>
    </source>
</evidence>
<dbReference type="Pfam" id="PF13385">
    <property type="entry name" value="Laminin_G_3"/>
    <property type="match status" value="1"/>
</dbReference>
<accession>A0A1C6SU35</accession>
<dbReference type="SMART" id="SM00560">
    <property type="entry name" value="LamGL"/>
    <property type="match status" value="1"/>
</dbReference>
<dbReference type="PANTHER" id="PTHR44103:SF1">
    <property type="entry name" value="PROPROTEIN CONVERTASE P"/>
    <property type="match status" value="1"/>
</dbReference>
<dbReference type="InterPro" id="IPR006558">
    <property type="entry name" value="LamG-like"/>
</dbReference>
<dbReference type="RefSeq" id="WP_091086575.1">
    <property type="nucleotide sequence ID" value="NZ_FMHT01000003.1"/>
</dbReference>
<proteinExistence type="predicted"/>
<dbReference type="PANTHER" id="PTHR44103">
    <property type="entry name" value="PROPROTEIN CONVERTASE P"/>
    <property type="match status" value="1"/>
</dbReference>
<sequence length="1491" mass="155699">MSRSRSFRNPRKQSAVGAGLTAAVVLAASLPFGATPASAAPATPSSAPKARAGTVDSAMAEARRTGKPVEATAAGTATSVVTARPDGTVELTQSATPTRTRVDGKWKDLDPTLTRRPDGSIVPAVTANPVRVSPGGTGPLAEMTSGDRAVSFTAPMPLPAPTLDGATATYREVLPGVDLTVRVTAEGGFSHVFVVKSRKAATQPALATLDLTTTTKGVSLAADAAGNITGRDRLKRTVLTAPAPIMWDSSTTAAAAPSGRQRAESTTAAPGRAARTAPIKVKVGRGKLGLTPDRTLLTAADTVYPVYIDPTFTWTPVGPRMSGWATISYQHQSTNYWKNTPDPLDRMQVGNSGVQRSNTLINFAVPHGTLTGAVIHDAIFKITNTRSWNCTPRTVHVYGPGTTLSAANATWNHWEGVSKGSAIASKSFAYGYSGCAADDVSFNITNRIKDDVAAKRSVRTLWMVAANEASDTQSWKEFLETSPTLTIRYNHTPATPTGLKTSPSTSCPAATPTIVGDTGVTLFAPVSDPNRGTLGVRFTLWKDDDATQTALASSDPDLLTYPSGSTAVFLVPRGVLATAAGVVGTSKGVPTTFAWKVQATDFNRTSSWSVTCRFTFDATRAGPPVLSEPSGPAVIGQPVTVTVTPPSGPVPTAYTYQLNSGSPQTVTAGSGGTASITVAPTRFSNTLAVTSVTGGGQNFGETSTVLFTASAPQTPAPDGDLTGDGAADLLIPGGAHNLSSGLWLGRNDGTGTVNPAVTNIGTRGNGFSGTTSPSDFDDTQVVTGQFTGSGLQDVLVYHPNDGTAAILAGNGDGSGLMADQSGMQHDVMAELLLDDQARPALQLANAGNSRGLDPVSYPDLIGITGDANGYQLTYYPSYGDIIGVYYGATSTGALTPTGGTDWNNWTITTTQLADGTAMFLWNRTTGALHLWSGLSYDEGSSQLSYTARTLATSGWNTGASLRLRAGDADDDGIPDLWAVGAQAAVTTWLVSDLQTGTGTISAQPKQTLLTADHTWLFDDQGDGAVATARDISGNKPLAVENSNVIWRTGDLYSPAVIMNTNAAGTDVDTSQQGALSINEPLVDTSKSFSISVWAKPTAAGGVIVSEDGANASRFLLWNNASDNTWRFGLGNADSGWSYTQVIASAGTALGVWTHLVATYNVDTRTISLYVDGALKGSAQYTATPTWPTGGKFVVGRYLYQGVPTAHYAGMVSNLQVWKRALTPTQIGATNAETTGTLIPFGATTWTPPGTGTTRTEIYAADGSGNLWSHRRRNLAPGTPLPSNPLEAPRLIGTGWNQFTAFGVADWDHDGYPDLVVRDNISCKLLVFLGMADDLSPTPTALGNQWCSNRPFGLADYNQDGYQDVITAGATNDLWVYPGDLQGGTLPRIDVGDGWTTDYVPYGAADVRGDSTPDVYARRTSTGHLRLYDFPAGSITLVGDGWATLTSFGLTDLDGDGKVDVLARSNSTGILWMYPGASGGMLNSRTQIASGW</sequence>
<feature type="compositionally biased region" description="Low complexity" evidence="3">
    <location>
        <begin position="34"/>
        <end position="48"/>
    </location>
</feature>
<reference evidence="6 7" key="1">
    <citation type="submission" date="2016-06" db="EMBL/GenBank/DDBJ databases">
        <authorList>
            <person name="Kjaerup R.B."/>
            <person name="Dalgaard T.S."/>
            <person name="Juul-Madsen H.R."/>
        </authorList>
    </citation>
    <scope>NUCLEOTIDE SEQUENCE [LARGE SCALE GENOMIC DNA]</scope>
    <source>
        <strain evidence="6 7">DSM 43818</strain>
    </source>
</reference>
<keyword evidence="1 4" id="KW-0732">Signal</keyword>
<dbReference type="Proteomes" id="UP000199699">
    <property type="component" value="Unassembled WGS sequence"/>
</dbReference>
<dbReference type="SUPFAM" id="SSF69318">
    <property type="entry name" value="Integrin alpha N-terminal domain"/>
    <property type="match status" value="2"/>
</dbReference>
<feature type="region of interest" description="Disordered" evidence="3">
    <location>
        <begin position="98"/>
        <end position="120"/>
    </location>
</feature>